<dbReference type="Gene3D" id="3.40.50.1820">
    <property type="entry name" value="alpha/beta hydrolase"/>
    <property type="match status" value="1"/>
</dbReference>
<accession>H1RZJ9</accession>
<gene>
    <name evidence="2" type="ORF">OR16_03702</name>
</gene>
<evidence type="ECO:0000259" key="1">
    <source>
        <dbReference type="Pfam" id="PF00561"/>
    </source>
</evidence>
<organism evidence="2 3">
    <name type="scientific">Cupriavidus basilensis OR16</name>
    <dbReference type="NCBI Taxonomy" id="1127483"/>
    <lineage>
        <taxon>Bacteria</taxon>
        <taxon>Pseudomonadati</taxon>
        <taxon>Pseudomonadota</taxon>
        <taxon>Betaproteobacteria</taxon>
        <taxon>Burkholderiales</taxon>
        <taxon>Burkholderiaceae</taxon>
        <taxon>Cupriavidus</taxon>
    </lineage>
</organism>
<dbReference type="InterPro" id="IPR029058">
    <property type="entry name" value="AB_hydrolase_fold"/>
</dbReference>
<dbReference type="PANTHER" id="PTHR43433:SF5">
    <property type="entry name" value="AB HYDROLASE-1 DOMAIN-CONTAINING PROTEIN"/>
    <property type="match status" value="1"/>
</dbReference>
<dbReference type="SUPFAM" id="SSF53474">
    <property type="entry name" value="alpha/beta-Hydrolases"/>
    <property type="match status" value="1"/>
</dbReference>
<dbReference type="PATRIC" id="fig|1127483.3.peg.753"/>
<name>H1RZJ9_9BURK</name>
<reference evidence="2 3" key="1">
    <citation type="journal article" date="2012" name="J. Bacteriol.">
        <title>De Novo Genome Project of Cupriavidus basilensis OR16.</title>
        <authorList>
            <person name="Cserhati M."/>
            <person name="Kriszt B."/>
            <person name="Szoboszlay S."/>
            <person name="Toth A."/>
            <person name="Szabo I."/>
            <person name="Tancsics A."/>
            <person name="Nagy I."/>
            <person name="Horvath B."/>
            <person name="Nagy I."/>
            <person name="Kukolya J."/>
        </authorList>
    </citation>
    <scope>NUCLEOTIDE SEQUENCE [LARGE SCALE GENOMIC DNA]</scope>
    <source>
        <strain evidence="2 3">OR16</strain>
    </source>
</reference>
<evidence type="ECO:0000313" key="2">
    <source>
        <dbReference type="EMBL" id="EHP44341.1"/>
    </source>
</evidence>
<dbReference type="PANTHER" id="PTHR43433">
    <property type="entry name" value="HYDROLASE, ALPHA/BETA FOLD FAMILY PROTEIN"/>
    <property type="match status" value="1"/>
</dbReference>
<dbReference type="InterPro" id="IPR000073">
    <property type="entry name" value="AB_hydrolase_1"/>
</dbReference>
<dbReference type="Proteomes" id="UP000005808">
    <property type="component" value="Unassembled WGS sequence"/>
</dbReference>
<evidence type="ECO:0000313" key="3">
    <source>
        <dbReference type="Proteomes" id="UP000005808"/>
    </source>
</evidence>
<proteinExistence type="predicted"/>
<dbReference type="AlphaFoldDB" id="H1RZJ9"/>
<protein>
    <submittedName>
        <fullName evidence="2">Twin-arginine translocation pathway signal</fullName>
    </submittedName>
</protein>
<feature type="domain" description="AB hydrolase-1" evidence="1">
    <location>
        <begin position="23"/>
        <end position="130"/>
    </location>
</feature>
<dbReference type="InterPro" id="IPR050471">
    <property type="entry name" value="AB_hydrolase"/>
</dbReference>
<dbReference type="Pfam" id="PF00561">
    <property type="entry name" value="Abhydrolase_1"/>
    <property type="match status" value="1"/>
</dbReference>
<sequence>MLTRDGVSLFVRDWHDGTPAADVVLFVASWALPSDSWSGQMLALQAAGMRCIAYDRRGHGRSADPGRGYDFDTLADDLADVIDAFGLRRVTLVGHSMAAGEIVRYLSRHGAGRVAGIVLVGCTTPCVRRSEDNPDGIDAAVRRRALLRAAA</sequence>
<dbReference type="EMBL" id="AHJE01000010">
    <property type="protein sequence ID" value="EHP44341.1"/>
    <property type="molecule type" value="Genomic_DNA"/>
</dbReference>
<comment type="caution">
    <text evidence="2">The sequence shown here is derived from an EMBL/GenBank/DDBJ whole genome shotgun (WGS) entry which is preliminary data.</text>
</comment>